<sequence length="126" mass="13467">MITLKNVLRANAVSCIIFGLMFLWAPLEIALFLSADDPAPELVLFLLGAVLVVNGLHLIWASAQTPPNKLLVLYFSFGDLLWALGSAILLIGSIWVTSIPGVIATILVSTVVATLGVLQVLKSKEL</sequence>
<accession>A0A2S7UXE7</accession>
<name>A0A2S7UXE7_9GAMM</name>
<evidence type="ECO:0000313" key="3">
    <source>
        <dbReference type="Proteomes" id="UP000239007"/>
    </source>
</evidence>
<keyword evidence="1" id="KW-0472">Membrane</keyword>
<keyword evidence="1" id="KW-1133">Transmembrane helix</keyword>
<protein>
    <submittedName>
        <fullName evidence="2">Uncharacterized protein</fullName>
    </submittedName>
</protein>
<dbReference type="EMBL" id="MSCH01000003">
    <property type="protein sequence ID" value="PQJ54365.1"/>
    <property type="molecule type" value="Genomic_DNA"/>
</dbReference>
<feature type="transmembrane region" description="Helical" evidence="1">
    <location>
        <begin position="39"/>
        <end position="60"/>
    </location>
</feature>
<comment type="caution">
    <text evidence="2">The sequence shown here is derived from an EMBL/GenBank/DDBJ whole genome shotgun (WGS) entry which is preliminary data.</text>
</comment>
<feature type="transmembrane region" description="Helical" evidence="1">
    <location>
        <begin position="102"/>
        <end position="121"/>
    </location>
</feature>
<proteinExistence type="predicted"/>
<gene>
    <name evidence="2" type="ORF">BTO11_12325</name>
</gene>
<dbReference type="OrthoDB" id="6401961at2"/>
<feature type="transmembrane region" description="Helical" evidence="1">
    <location>
        <begin position="12"/>
        <end position="33"/>
    </location>
</feature>
<reference evidence="2 3" key="1">
    <citation type="submission" date="2016-12" db="EMBL/GenBank/DDBJ databases">
        <title>Diversity of luminous bacteria.</title>
        <authorList>
            <person name="Yoshizawa S."/>
            <person name="Kogure K."/>
        </authorList>
    </citation>
    <scope>NUCLEOTIDE SEQUENCE [LARGE SCALE GENOMIC DNA]</scope>
    <source>
        <strain evidence="2 3">SA4-48</strain>
    </source>
</reference>
<evidence type="ECO:0000313" key="2">
    <source>
        <dbReference type="EMBL" id="PQJ54365.1"/>
    </source>
</evidence>
<dbReference type="RefSeq" id="WP_105052880.1">
    <property type="nucleotide sequence ID" value="NZ_BMYG01000001.1"/>
</dbReference>
<feature type="transmembrane region" description="Helical" evidence="1">
    <location>
        <begin position="72"/>
        <end position="96"/>
    </location>
</feature>
<organism evidence="2 3">
    <name type="scientific">Psychrosphaera saromensis</name>
    <dbReference type="NCBI Taxonomy" id="716813"/>
    <lineage>
        <taxon>Bacteria</taxon>
        <taxon>Pseudomonadati</taxon>
        <taxon>Pseudomonadota</taxon>
        <taxon>Gammaproteobacteria</taxon>
        <taxon>Alteromonadales</taxon>
        <taxon>Pseudoalteromonadaceae</taxon>
        <taxon>Psychrosphaera</taxon>
    </lineage>
</organism>
<keyword evidence="3" id="KW-1185">Reference proteome</keyword>
<dbReference type="AlphaFoldDB" id="A0A2S7UXE7"/>
<evidence type="ECO:0000256" key="1">
    <source>
        <dbReference type="SAM" id="Phobius"/>
    </source>
</evidence>
<dbReference type="Proteomes" id="UP000239007">
    <property type="component" value="Unassembled WGS sequence"/>
</dbReference>
<keyword evidence="1" id="KW-0812">Transmembrane</keyword>